<keyword evidence="6 10" id="KW-0328">Glycosyltransferase</keyword>
<dbReference type="NCBIfam" id="TIGR03160">
    <property type="entry name" value="cobT_DBIPRT"/>
    <property type="match status" value="1"/>
</dbReference>
<dbReference type="HAMAP" id="MF_00230">
    <property type="entry name" value="CobT"/>
    <property type="match status" value="1"/>
</dbReference>
<evidence type="ECO:0000256" key="1">
    <source>
        <dbReference type="ARBA" id="ARBA00005049"/>
    </source>
</evidence>
<evidence type="ECO:0000313" key="11">
    <source>
        <dbReference type="EMBL" id="GLR65363.1"/>
    </source>
</evidence>
<dbReference type="Gene3D" id="1.10.1610.10">
    <property type="match status" value="1"/>
</dbReference>
<feature type="active site" description="Proton acceptor" evidence="10">
    <location>
        <position position="311"/>
    </location>
</feature>
<dbReference type="InterPro" id="IPR023195">
    <property type="entry name" value="Nict_dMeBzImd_PRibTrfase_N"/>
</dbReference>
<comment type="pathway">
    <text evidence="1 10">Nucleoside biosynthesis; alpha-ribazole biosynthesis; alpha-ribazole from 5,6-dimethylbenzimidazole: step 1/2.</text>
</comment>
<dbReference type="Pfam" id="PF02277">
    <property type="entry name" value="DBI_PRT"/>
    <property type="match status" value="1"/>
</dbReference>
<dbReference type="PANTHER" id="PTHR43463:SF1">
    <property type="entry name" value="NICOTINATE-NUCLEOTIDE--DIMETHYLBENZIMIDAZOLE PHOSPHORIBOSYLTRANSFERASE"/>
    <property type="match status" value="1"/>
</dbReference>
<organism evidence="11 12">
    <name type="scientific">Acidocella aquatica</name>
    <dbReference type="NCBI Taxonomy" id="1922313"/>
    <lineage>
        <taxon>Bacteria</taxon>
        <taxon>Pseudomonadati</taxon>
        <taxon>Pseudomonadota</taxon>
        <taxon>Alphaproteobacteria</taxon>
        <taxon>Acetobacterales</taxon>
        <taxon>Acidocellaceae</taxon>
        <taxon>Acidocella</taxon>
    </lineage>
</organism>
<dbReference type="EMBL" id="BSOS01000003">
    <property type="protein sequence ID" value="GLR65363.1"/>
    <property type="molecule type" value="Genomic_DNA"/>
</dbReference>
<dbReference type="Proteomes" id="UP001156641">
    <property type="component" value="Unassembled WGS sequence"/>
</dbReference>
<dbReference type="InterPro" id="IPR017846">
    <property type="entry name" value="Nict_dMeBzImd_PRibTrfase_bact"/>
</dbReference>
<evidence type="ECO:0000256" key="10">
    <source>
        <dbReference type="HAMAP-Rule" id="MF_00230"/>
    </source>
</evidence>
<dbReference type="CDD" id="cd02439">
    <property type="entry name" value="DMB-PRT_CobT"/>
    <property type="match status" value="1"/>
</dbReference>
<accession>A0ABQ6A1A0</accession>
<keyword evidence="12" id="KW-1185">Reference proteome</keyword>
<gene>
    <name evidence="11" type="primary">cobT_1</name>
    <name evidence="10" type="synonym">cobT</name>
    <name evidence="11" type="ORF">GCM10010909_00410</name>
</gene>
<name>A0ABQ6A1A0_9PROT</name>
<dbReference type="SUPFAM" id="SSF52733">
    <property type="entry name" value="Nicotinate mononucleotide:5,6-dimethylbenzimidazole phosphoribosyltransferase (CobT)"/>
    <property type="match status" value="1"/>
</dbReference>
<evidence type="ECO:0000256" key="8">
    <source>
        <dbReference type="ARBA" id="ARBA00030686"/>
    </source>
</evidence>
<proteinExistence type="inferred from homology"/>
<dbReference type="InterPro" id="IPR003200">
    <property type="entry name" value="Nict_dMeBzImd_PRibTrfase"/>
</dbReference>
<evidence type="ECO:0000256" key="4">
    <source>
        <dbReference type="ARBA" id="ARBA00015486"/>
    </source>
</evidence>
<reference evidence="12" key="1">
    <citation type="journal article" date="2019" name="Int. J. Syst. Evol. Microbiol.">
        <title>The Global Catalogue of Microorganisms (GCM) 10K type strain sequencing project: providing services to taxonomists for standard genome sequencing and annotation.</title>
        <authorList>
            <consortium name="The Broad Institute Genomics Platform"/>
            <consortium name="The Broad Institute Genome Sequencing Center for Infectious Disease"/>
            <person name="Wu L."/>
            <person name="Ma J."/>
        </authorList>
    </citation>
    <scope>NUCLEOTIDE SEQUENCE [LARGE SCALE GENOMIC DNA]</scope>
    <source>
        <strain evidence="12">NBRC 112502</strain>
    </source>
</reference>
<evidence type="ECO:0000256" key="6">
    <source>
        <dbReference type="ARBA" id="ARBA00022676"/>
    </source>
</evidence>
<comment type="similarity">
    <text evidence="2 10">Belongs to the CobT family.</text>
</comment>
<dbReference type="PANTHER" id="PTHR43463">
    <property type="entry name" value="NICOTINATE-NUCLEOTIDE--DIMETHYLBENZIMIDAZOLE PHOSPHORIBOSYLTRANSFERASE"/>
    <property type="match status" value="1"/>
</dbReference>
<evidence type="ECO:0000256" key="7">
    <source>
        <dbReference type="ARBA" id="ARBA00022679"/>
    </source>
</evidence>
<evidence type="ECO:0000256" key="3">
    <source>
        <dbReference type="ARBA" id="ARBA00011991"/>
    </source>
</evidence>
<comment type="function">
    <text evidence="10">Catalyzes the synthesis of alpha-ribazole-5'-phosphate from nicotinate mononucleotide (NAMN) and 5,6-dimethylbenzimidazole (DMB).</text>
</comment>
<keyword evidence="7 10" id="KW-0808">Transferase</keyword>
<dbReference type="InterPro" id="IPR036087">
    <property type="entry name" value="Nict_dMeBzImd_PRibTrfase_sf"/>
</dbReference>
<comment type="catalytic activity">
    <reaction evidence="9 10">
        <text>5,6-dimethylbenzimidazole + nicotinate beta-D-ribonucleotide = alpha-ribazole 5'-phosphate + nicotinate + H(+)</text>
        <dbReference type="Rhea" id="RHEA:11196"/>
        <dbReference type="ChEBI" id="CHEBI:15378"/>
        <dbReference type="ChEBI" id="CHEBI:15890"/>
        <dbReference type="ChEBI" id="CHEBI:32544"/>
        <dbReference type="ChEBI" id="CHEBI:57502"/>
        <dbReference type="ChEBI" id="CHEBI:57918"/>
        <dbReference type="EC" id="2.4.2.21"/>
    </reaction>
</comment>
<evidence type="ECO:0000256" key="9">
    <source>
        <dbReference type="ARBA" id="ARBA00047340"/>
    </source>
</evidence>
<dbReference type="RefSeq" id="WP_284255862.1">
    <property type="nucleotide sequence ID" value="NZ_BSOS01000003.1"/>
</dbReference>
<protein>
    <recommendedName>
        <fullName evidence="4 10">Nicotinate-nucleotide--dimethylbenzimidazole phosphoribosyltransferase</fullName>
        <shortName evidence="10">NN:DBI PRT</shortName>
        <ecNumber evidence="3 10">2.4.2.21</ecNumber>
    </recommendedName>
    <alternativeName>
        <fullName evidence="8 10">N(1)-alpha-phosphoribosyltransferase</fullName>
    </alternativeName>
</protein>
<evidence type="ECO:0000256" key="5">
    <source>
        <dbReference type="ARBA" id="ARBA00022573"/>
    </source>
</evidence>
<keyword evidence="5 10" id="KW-0169">Cobalamin biosynthesis</keyword>
<dbReference type="EC" id="2.4.2.21" evidence="3 10"/>
<comment type="caution">
    <text evidence="11">The sequence shown here is derived from an EMBL/GenBank/DDBJ whole genome shotgun (WGS) entry which is preliminary data.</text>
</comment>
<sequence length="343" mass="35120">MTAFPLPPIDRALESALQAKLDGLAKPPGALGRMEALAMQLGLIQQRLDPQLERAILFVFAGDHGLTQEGVSSYPASVTIAMVQTFLAQRASANAFARAADTEIRVVDAGVAAELTPHPALLDAKIALGTRNAAHEPAMTTEQCEAAITRGAAIAQAAAAEGFDVIALGEMGIGNTASAALVMHRLAPAPLSDCVGMGTGHDAAGLARKLATLQRAAARNAASEPLAVLTEFGGFEIAMMAGAVIGAARSKTAVLVDGFIASAAALAAIRLAPTVLPYCIFAHCSAEAGHRRMLDSLGALPLLDLGLRLGEGTGGLLCVPILRAAARILTDIASLDDVMRGNL</sequence>
<dbReference type="GO" id="GO:0016757">
    <property type="term" value="F:glycosyltransferase activity"/>
    <property type="evidence" value="ECO:0007669"/>
    <property type="project" value="UniProtKB-KW"/>
</dbReference>
<evidence type="ECO:0000313" key="12">
    <source>
        <dbReference type="Proteomes" id="UP001156641"/>
    </source>
</evidence>
<dbReference type="NCBIfam" id="NF000996">
    <property type="entry name" value="PRK00105.1"/>
    <property type="match status" value="1"/>
</dbReference>
<dbReference type="Gene3D" id="3.40.50.10210">
    <property type="match status" value="1"/>
</dbReference>
<evidence type="ECO:0000256" key="2">
    <source>
        <dbReference type="ARBA" id="ARBA00007110"/>
    </source>
</evidence>